<evidence type="ECO:0000313" key="2">
    <source>
        <dbReference type="EMBL" id="KAG2424711.1"/>
    </source>
</evidence>
<keyword evidence="3" id="KW-1185">Reference proteome</keyword>
<gene>
    <name evidence="2" type="ORF">HXX76_014287</name>
</gene>
<dbReference type="EMBL" id="JAEHOC010000062">
    <property type="protein sequence ID" value="KAG2424711.1"/>
    <property type="molecule type" value="Genomic_DNA"/>
</dbReference>
<sequence>MDIGNLEAYSPKLIPSCGEEDAIVWELGFADGSNELYLNPGAVITCTKAWVETRCRRAHEKRSISALPALLASGLIKTGKSYTLYNVIPAVLAEALRKQPPDHPLKGIKVLELSGLRVERQAGAAMLLRDLLRVVVKWAAVSGVPVKSAAWQEAQEVLADDPSGPGMRARAGSAVVALLCGFEAPVLVLLDELQALLHPTSARGELDLEGAAYIRDNVLRAILVDSPPTMLLAATGSSMALVWMALAAMPVNGVAPMYQIYQVDVPSTAPPGAMQQLLERSVQRFGLQQHQEDVQQLLERACGSPALFMTMVDRWDAESRPKDTVAFADAYILSKLFQEAQKEWMLSLAHWTDEERGKLLDLANPVIGADFGLDIMDPGLWRFLQPNLKETYGGRYYLADPIQRQLLRAIIDRGGKLRSSWTGLVGPGLTLAQLDWGWVLLQLGEVADHLLGLRRRSDINPDQIRGVKRLRKMLQDLANKAEEKLPPGDSVADRWESFDAFKQALESPHNTGSRRWYQDEGKGKKLQSHRDYLVIFLRLSRNLLAHQKPWERRKWMVMKTVMALPTLLGMQVPELSELVCVGLSRLAPATIMDAKAAADAEDEEWEELEEGEEGDEGEDDVGMAAAAEGADGGSPASGAKHGGATARAVHYDRGPNGAGLVSCMTSSSTRPQATALGSRALPLAIGRTGCMVLHAPPAHIRRVRVAAAQRTPLRVT</sequence>
<comment type="caution">
    <text evidence="2">The sequence shown here is derived from an EMBL/GenBank/DDBJ whole genome shotgun (WGS) entry which is preliminary data.</text>
</comment>
<accession>A0A835SFR9</accession>
<organism evidence="2 3">
    <name type="scientific">Chlamydomonas incerta</name>
    <dbReference type="NCBI Taxonomy" id="51695"/>
    <lineage>
        <taxon>Eukaryota</taxon>
        <taxon>Viridiplantae</taxon>
        <taxon>Chlorophyta</taxon>
        <taxon>core chlorophytes</taxon>
        <taxon>Chlorophyceae</taxon>
        <taxon>CS clade</taxon>
        <taxon>Chlamydomonadales</taxon>
        <taxon>Chlamydomonadaceae</taxon>
        <taxon>Chlamydomonas</taxon>
    </lineage>
</organism>
<feature type="compositionally biased region" description="Acidic residues" evidence="1">
    <location>
        <begin position="599"/>
        <end position="619"/>
    </location>
</feature>
<dbReference type="AlphaFoldDB" id="A0A835SFR9"/>
<feature type="region of interest" description="Disordered" evidence="1">
    <location>
        <begin position="626"/>
        <end position="645"/>
    </location>
</feature>
<protein>
    <submittedName>
        <fullName evidence="2">Uncharacterized protein</fullName>
    </submittedName>
</protein>
<dbReference type="Proteomes" id="UP000650467">
    <property type="component" value="Unassembled WGS sequence"/>
</dbReference>
<evidence type="ECO:0000313" key="3">
    <source>
        <dbReference type="Proteomes" id="UP000650467"/>
    </source>
</evidence>
<dbReference type="OrthoDB" id="537650at2759"/>
<evidence type="ECO:0000256" key="1">
    <source>
        <dbReference type="SAM" id="MobiDB-lite"/>
    </source>
</evidence>
<reference evidence="2" key="1">
    <citation type="journal article" date="2020" name="bioRxiv">
        <title>Comparative genomics of Chlamydomonas.</title>
        <authorList>
            <person name="Craig R.J."/>
            <person name="Hasan A.R."/>
            <person name="Ness R.W."/>
            <person name="Keightley P.D."/>
        </authorList>
    </citation>
    <scope>NUCLEOTIDE SEQUENCE</scope>
    <source>
        <strain evidence="2">SAG 7.73</strain>
    </source>
</reference>
<name>A0A835SFR9_CHLIN</name>
<proteinExistence type="predicted"/>
<feature type="region of interest" description="Disordered" evidence="1">
    <location>
        <begin position="596"/>
        <end position="619"/>
    </location>
</feature>